<organism evidence="2 3">
    <name type="scientific">Reinekea blandensis MED297</name>
    <dbReference type="NCBI Taxonomy" id="314283"/>
    <lineage>
        <taxon>Bacteria</taxon>
        <taxon>Pseudomonadati</taxon>
        <taxon>Pseudomonadota</taxon>
        <taxon>Gammaproteobacteria</taxon>
        <taxon>Oceanospirillales</taxon>
        <taxon>Saccharospirillaceae</taxon>
        <taxon>Reinekea</taxon>
    </lineage>
</organism>
<dbReference type="HOGENOM" id="CLU_3332046_0_0_6"/>
<dbReference type="Proteomes" id="UP000005953">
    <property type="component" value="Unassembled WGS sequence"/>
</dbReference>
<comment type="caution">
    <text evidence="2">The sequence shown here is derived from an EMBL/GenBank/DDBJ whole genome shotgun (WGS) entry which is preliminary data.</text>
</comment>
<name>A4BJG9_9GAMM</name>
<reference evidence="2 3" key="1">
    <citation type="submission" date="2006-02" db="EMBL/GenBank/DDBJ databases">
        <authorList>
            <person name="Pinhassi J."/>
            <person name="Pedros-Alio C."/>
            <person name="Ferriera S."/>
            <person name="Johnson J."/>
            <person name="Kravitz S."/>
            <person name="Halpern A."/>
            <person name="Remington K."/>
            <person name="Beeson K."/>
            <person name="Tran B."/>
            <person name="Rogers Y.-H."/>
            <person name="Friedman R."/>
            <person name="Venter J.C."/>
        </authorList>
    </citation>
    <scope>NUCLEOTIDE SEQUENCE [LARGE SCALE GENOMIC DNA]</scope>
    <source>
        <strain evidence="2 3">MED297</strain>
    </source>
</reference>
<evidence type="ECO:0000313" key="3">
    <source>
        <dbReference type="Proteomes" id="UP000005953"/>
    </source>
</evidence>
<gene>
    <name evidence="2" type="ORF">MED297_02040</name>
</gene>
<sequence length="38" mass="4357">MHCALRARGLRRELSSSKPDTHPAENKNGHPKEQPFLF</sequence>
<evidence type="ECO:0000256" key="1">
    <source>
        <dbReference type="SAM" id="MobiDB-lite"/>
    </source>
</evidence>
<feature type="region of interest" description="Disordered" evidence="1">
    <location>
        <begin position="1"/>
        <end position="38"/>
    </location>
</feature>
<proteinExistence type="predicted"/>
<feature type="compositionally biased region" description="Basic and acidic residues" evidence="1">
    <location>
        <begin position="10"/>
        <end position="38"/>
    </location>
</feature>
<accession>A4BJG9</accession>
<dbReference type="EMBL" id="AAOE01000033">
    <property type="protein sequence ID" value="EAR07741.1"/>
    <property type="molecule type" value="Genomic_DNA"/>
</dbReference>
<keyword evidence="3" id="KW-1185">Reference proteome</keyword>
<protein>
    <submittedName>
        <fullName evidence="2">Uncharacterized protein</fullName>
    </submittedName>
</protein>
<dbReference type="AlphaFoldDB" id="A4BJG9"/>
<evidence type="ECO:0000313" key="2">
    <source>
        <dbReference type="EMBL" id="EAR07741.1"/>
    </source>
</evidence>